<dbReference type="Proteomes" id="UP000233551">
    <property type="component" value="Unassembled WGS sequence"/>
</dbReference>
<evidence type="ECO:0000313" key="1">
    <source>
        <dbReference type="EMBL" id="PKI48122.1"/>
    </source>
</evidence>
<evidence type="ECO:0000313" key="2">
    <source>
        <dbReference type="Proteomes" id="UP000233551"/>
    </source>
</evidence>
<dbReference type="AlphaFoldDB" id="A0A2I0IVU5"/>
<keyword evidence="2" id="KW-1185">Reference proteome</keyword>
<organism evidence="1 2">
    <name type="scientific">Punica granatum</name>
    <name type="common">Pomegranate</name>
    <dbReference type="NCBI Taxonomy" id="22663"/>
    <lineage>
        <taxon>Eukaryota</taxon>
        <taxon>Viridiplantae</taxon>
        <taxon>Streptophyta</taxon>
        <taxon>Embryophyta</taxon>
        <taxon>Tracheophyta</taxon>
        <taxon>Spermatophyta</taxon>
        <taxon>Magnoliopsida</taxon>
        <taxon>eudicotyledons</taxon>
        <taxon>Gunneridae</taxon>
        <taxon>Pentapetalae</taxon>
        <taxon>rosids</taxon>
        <taxon>malvids</taxon>
        <taxon>Myrtales</taxon>
        <taxon>Lythraceae</taxon>
        <taxon>Punica</taxon>
    </lineage>
</organism>
<name>A0A2I0IVU5_PUNGR</name>
<reference evidence="1 2" key="1">
    <citation type="submission" date="2017-11" db="EMBL/GenBank/DDBJ databases">
        <title>De-novo sequencing of pomegranate (Punica granatum L.) genome.</title>
        <authorList>
            <person name="Akparov Z."/>
            <person name="Amiraslanov A."/>
            <person name="Hajiyeva S."/>
            <person name="Abbasov M."/>
            <person name="Kaur K."/>
            <person name="Hamwieh A."/>
            <person name="Solovyev V."/>
            <person name="Salamov A."/>
            <person name="Braich B."/>
            <person name="Kosarev P."/>
            <person name="Mahmoud A."/>
            <person name="Hajiyev E."/>
            <person name="Babayeva S."/>
            <person name="Izzatullayeva V."/>
            <person name="Mammadov A."/>
            <person name="Mammadov A."/>
            <person name="Sharifova S."/>
            <person name="Ojaghi J."/>
            <person name="Eynullazada K."/>
            <person name="Bayramov B."/>
            <person name="Abdulazimova A."/>
            <person name="Shahmuradov I."/>
        </authorList>
    </citation>
    <scope>NUCLEOTIDE SEQUENCE [LARGE SCALE GENOMIC DNA]</scope>
    <source>
        <strain evidence="2">cv. AG2017</strain>
        <tissue evidence="1">Leaf</tissue>
    </source>
</reference>
<gene>
    <name evidence="1" type="ORF">CRG98_031484</name>
</gene>
<proteinExistence type="predicted"/>
<accession>A0A2I0IVU5</accession>
<dbReference type="EMBL" id="PGOL01002431">
    <property type="protein sequence ID" value="PKI48122.1"/>
    <property type="molecule type" value="Genomic_DNA"/>
</dbReference>
<comment type="caution">
    <text evidence="1">The sequence shown here is derived from an EMBL/GenBank/DDBJ whole genome shotgun (WGS) entry which is preliminary data.</text>
</comment>
<sequence length="184" mass="20509">MDTKQTLRAEPLSIMTQPMMKLLHLQTMCNARECAHPSEGISSSENEMALEKIELTLSSIRSGAVSLGTCATVRTRRRASRRGFRCSSGCSGSLTLACDLRVRVHPARACHAHDTELLLKIPDTSFVSPRDLTVLVRLSSGDFYYERGGRDTKPYEPYGGFRGDILDYKWSRALLLALLLDFLP</sequence>
<protein>
    <submittedName>
        <fullName evidence="1">Uncharacterized protein</fullName>
    </submittedName>
</protein>